<evidence type="ECO:0000313" key="7">
    <source>
        <dbReference type="Proteomes" id="UP000192441"/>
    </source>
</evidence>
<accession>A0AA91LRV3</accession>
<dbReference type="Gene3D" id="3.90.1720.10">
    <property type="entry name" value="endopeptidase domain like (from Nostoc punctiforme)"/>
    <property type="match status" value="1"/>
</dbReference>
<keyword evidence="2" id="KW-0645">Protease</keyword>
<sequence>MAAHAALSRQGAPYVWGAKGPNRFDCSGLTEWAWRQAGVQLGPDTYTQFRQGIPVPPGQIRAGDLIFPKYSFDGRGPGHVQLAISPTEVVHAPQSGDVVRVAPMPSSYVALRPVPLR</sequence>
<dbReference type="InterPro" id="IPR038765">
    <property type="entry name" value="Papain-like_cys_pep_sf"/>
</dbReference>
<evidence type="ECO:0000256" key="4">
    <source>
        <dbReference type="ARBA" id="ARBA00022807"/>
    </source>
</evidence>
<dbReference type="InterPro" id="IPR000064">
    <property type="entry name" value="NLP_P60_dom"/>
</dbReference>
<name>A0AA91LRV3_9MYCO</name>
<gene>
    <name evidence="6" type="ORF">BST20_27930</name>
</gene>
<feature type="domain" description="NlpC/P60" evidence="5">
    <location>
        <begin position="1"/>
        <end position="117"/>
    </location>
</feature>
<dbReference type="Proteomes" id="UP000192441">
    <property type="component" value="Unassembled WGS sequence"/>
</dbReference>
<organism evidence="6 7">
    <name type="scientific">Mycobacterium branderi</name>
    <dbReference type="NCBI Taxonomy" id="43348"/>
    <lineage>
        <taxon>Bacteria</taxon>
        <taxon>Bacillati</taxon>
        <taxon>Actinomycetota</taxon>
        <taxon>Actinomycetes</taxon>
        <taxon>Mycobacteriales</taxon>
        <taxon>Mycobacteriaceae</taxon>
        <taxon>Mycobacterium</taxon>
    </lineage>
</organism>
<evidence type="ECO:0000256" key="3">
    <source>
        <dbReference type="ARBA" id="ARBA00022801"/>
    </source>
</evidence>
<evidence type="ECO:0000256" key="1">
    <source>
        <dbReference type="ARBA" id="ARBA00007074"/>
    </source>
</evidence>
<dbReference type="Pfam" id="PF00877">
    <property type="entry name" value="NLPC_P60"/>
    <property type="match status" value="1"/>
</dbReference>
<evidence type="ECO:0000256" key="2">
    <source>
        <dbReference type="ARBA" id="ARBA00022670"/>
    </source>
</evidence>
<dbReference type="PANTHER" id="PTHR47359">
    <property type="entry name" value="PEPTIDOGLYCAN DL-ENDOPEPTIDASE CWLO"/>
    <property type="match status" value="1"/>
</dbReference>
<dbReference type="GO" id="GO:0008234">
    <property type="term" value="F:cysteine-type peptidase activity"/>
    <property type="evidence" value="ECO:0007669"/>
    <property type="project" value="UniProtKB-KW"/>
</dbReference>
<dbReference type="EMBL" id="MVHM01000034">
    <property type="protein sequence ID" value="ORA29888.1"/>
    <property type="molecule type" value="Genomic_DNA"/>
</dbReference>
<dbReference type="PANTHER" id="PTHR47359:SF3">
    <property type="entry name" value="NLP_P60 DOMAIN-CONTAINING PROTEIN-RELATED"/>
    <property type="match status" value="1"/>
</dbReference>
<proteinExistence type="inferred from homology"/>
<dbReference type="SUPFAM" id="SSF54001">
    <property type="entry name" value="Cysteine proteinases"/>
    <property type="match status" value="1"/>
</dbReference>
<protein>
    <recommendedName>
        <fullName evidence="5">NlpC/P60 domain-containing protein</fullName>
    </recommendedName>
</protein>
<evidence type="ECO:0000259" key="5">
    <source>
        <dbReference type="PROSITE" id="PS51935"/>
    </source>
</evidence>
<evidence type="ECO:0000313" key="6">
    <source>
        <dbReference type="EMBL" id="ORA29888.1"/>
    </source>
</evidence>
<keyword evidence="4" id="KW-0788">Thiol protease</keyword>
<keyword evidence="3" id="KW-0378">Hydrolase</keyword>
<comment type="caution">
    <text evidence="6">The sequence shown here is derived from an EMBL/GenBank/DDBJ whole genome shotgun (WGS) entry which is preliminary data.</text>
</comment>
<dbReference type="AlphaFoldDB" id="A0AA91LRV3"/>
<dbReference type="PROSITE" id="PS51935">
    <property type="entry name" value="NLPC_P60"/>
    <property type="match status" value="1"/>
</dbReference>
<dbReference type="GO" id="GO:0006508">
    <property type="term" value="P:proteolysis"/>
    <property type="evidence" value="ECO:0007669"/>
    <property type="project" value="UniProtKB-KW"/>
</dbReference>
<dbReference type="InterPro" id="IPR051794">
    <property type="entry name" value="PG_Endopeptidase_C40"/>
</dbReference>
<reference evidence="6 7" key="1">
    <citation type="submission" date="2016-12" db="EMBL/GenBank/DDBJ databases">
        <title>The new phylogeny of genus Mycobacterium.</title>
        <authorList>
            <person name="Tortoli E."/>
            <person name="Trovato A."/>
            <person name="Cirillo D.M."/>
        </authorList>
    </citation>
    <scope>NUCLEOTIDE SEQUENCE [LARGE SCALE GENOMIC DNA]</scope>
    <source>
        <strain evidence="6 7">DSM 44624</strain>
    </source>
</reference>
<comment type="similarity">
    <text evidence="1">Belongs to the peptidase C40 family.</text>
</comment>